<dbReference type="GO" id="GO:0003676">
    <property type="term" value="F:nucleic acid binding"/>
    <property type="evidence" value="ECO:0007669"/>
    <property type="project" value="InterPro"/>
</dbReference>
<feature type="domain" description="RSE1/DDB1/CPSF1 second beta-propeller" evidence="5">
    <location>
        <begin position="413"/>
        <end position="725"/>
    </location>
</feature>
<dbReference type="OMA" id="HQDFLMR"/>
<keyword evidence="7" id="KW-1185">Reference proteome</keyword>
<organism evidence="6 7">
    <name type="scientific">Dactylellina haptotyla (strain CBS 200.50)</name>
    <name type="common">Nematode-trapping fungus</name>
    <name type="synonym">Monacrosporium haptotylum</name>
    <dbReference type="NCBI Taxonomy" id="1284197"/>
    <lineage>
        <taxon>Eukaryota</taxon>
        <taxon>Fungi</taxon>
        <taxon>Dikarya</taxon>
        <taxon>Ascomycota</taxon>
        <taxon>Pezizomycotina</taxon>
        <taxon>Orbiliomycetes</taxon>
        <taxon>Orbiliales</taxon>
        <taxon>Orbiliaceae</taxon>
        <taxon>Dactylellina</taxon>
    </lineage>
</organism>
<gene>
    <name evidence="6" type="ORF">H072_2697</name>
</gene>
<evidence type="ECO:0008006" key="8">
    <source>
        <dbReference type="Google" id="ProtNLM"/>
    </source>
</evidence>
<dbReference type="Gene3D" id="2.130.10.10">
    <property type="entry name" value="YVTN repeat-like/Quinoprotein amine dehydrogenase"/>
    <property type="match status" value="3"/>
</dbReference>
<reference evidence="7" key="2">
    <citation type="submission" date="2013-04" db="EMBL/GenBank/DDBJ databases">
        <title>Genomic mechanisms accounting for the adaptation to parasitism in nematode-trapping fungi.</title>
        <authorList>
            <person name="Ahren D.G."/>
        </authorList>
    </citation>
    <scope>NUCLEOTIDE SEQUENCE [LARGE SCALE GENOMIC DNA]</scope>
    <source>
        <strain evidence="7">CBS 200.50</strain>
    </source>
</reference>
<dbReference type="InterPro" id="IPR050358">
    <property type="entry name" value="RSE1/DDB1/CFT1"/>
</dbReference>
<dbReference type="Proteomes" id="UP000015100">
    <property type="component" value="Unassembled WGS sequence"/>
</dbReference>
<dbReference type="OrthoDB" id="433457at2759"/>
<name>S8BV17_DACHA</name>
<evidence type="ECO:0000313" key="6">
    <source>
        <dbReference type="EMBL" id="EPS43318.1"/>
    </source>
</evidence>
<comment type="subcellular location">
    <subcellularLocation>
        <location evidence="1">Nucleus</location>
    </subcellularLocation>
</comment>
<proteinExistence type="predicted"/>
<evidence type="ECO:0000259" key="4">
    <source>
        <dbReference type="Pfam" id="PF10433"/>
    </source>
</evidence>
<comment type="caution">
    <text evidence="6">The sequence shown here is derived from an EMBL/GenBank/DDBJ whole genome shotgun (WGS) entry which is preliminary data.</text>
</comment>
<dbReference type="HOGENOM" id="CLU_002893_0_1_1"/>
<dbReference type="eggNOG" id="KOG1897">
    <property type="taxonomic scope" value="Eukaryota"/>
</dbReference>
<dbReference type="EMBL" id="AQGS01000081">
    <property type="protein sequence ID" value="EPS43318.1"/>
    <property type="molecule type" value="Genomic_DNA"/>
</dbReference>
<evidence type="ECO:0000256" key="1">
    <source>
        <dbReference type="ARBA" id="ARBA00004123"/>
    </source>
</evidence>
<dbReference type="STRING" id="1284197.S8BV17"/>
<dbReference type="InterPro" id="IPR018846">
    <property type="entry name" value="Beta-prop_RSE1/DDB1/CPSF1_1st"/>
</dbReference>
<protein>
    <recommendedName>
        <fullName evidence="8">DNA damage-binding protein 1</fullName>
    </recommendedName>
</protein>
<evidence type="ECO:0000259" key="5">
    <source>
        <dbReference type="Pfam" id="PF23726"/>
    </source>
</evidence>
<evidence type="ECO:0000259" key="3">
    <source>
        <dbReference type="Pfam" id="PF03178"/>
    </source>
</evidence>
<sequence>MAYLAPIHRASSIRHGIKCRFVHEEKDSLVIAKSNRVEIYDLVPEGLEQVTHFAVYGRVTALLSLRPQQSRLDHLFIGTDRYEYFTVSWDSTTGNIRNERKAQDITDRFQRPAHSGHLYLADPDGRLLGLYLYEGIFTAIPIKRQTKGRGRHTQIPESEIGNLDEPCPIRMNELRIITMAFLHGTPIPVVAVLFKDSKNAVHLTTYEINLTKKAVKDPEFTQWTIKSSNLDLGARILIPVPDPIGGVLVVGEQIVSYFHPERTAPMKKPLYEPTNFISYGKIDSQRYLLSDENGHLYLLLLVVDSDKLINMKIENLGETCQARVVLYLDNGYAFLGSHLGDSQLVKVSAGSPRIEIVHSLPNLAPISDFIVLGTEVGGEEVHQYSAGQTMILTCSGGFFDGGLRSVRSGVGIQDIGVLGEMTGVQNMWALRRTAEITNFDDTIVFSFAHETRIFSFSDEGEVEEVDAFEQFCLDTATLVTGNIGSERLVQVVSSKVLVVDKRSSQFWEWKPPTGTRIDMASISGTQLVVILSGRTCVLLNLSDGPIQQVASRTFDGEISCVHIPKMPSGFLVIGFWMPASLALLRTADLDTLREEKLIVPEGSVPRSIVVARLGDGANATLLVGMADGEVLTYTISGDPVVLSDQKRIRLGTQTVTFEILSRKMEDDSSCVVATGERPTMIYEDEGRIVFSAITLNQAACVVAFNGEAFPDTVVVAADDSVFIAKVDDIRTTHTGTSPLHQFTRRVAFSKEKRAYGVATIKNSIDNATGMESSSCYIHMIDENFYDKIDAYELQPNELVESLLCTKLANPDGSMSEKFIVGTAIGNEHDESEKGRLLVFELGEDKVLRLVVEAELPGACHSLAIIKGYILTGLNKSIDLYRFFYSTGSAEASIEQISSVRAATVPVALSVCGNKVFVGDLVKGVMVLELVVGSDGENQKLVEVCRQYGVSWVTALEALDEETCISADSEGNLMLLRRESVGATDEDTKRMRPLSELRLGEMVNRIRRVNDPVSQGYVVQPKAYIGTVEGGLFMLGLIHPDYFDTLMRCQSNMSKVIRGIGDLEFNRYRAFNTKGRQPEEPFRFVDGELIEKFLELDEDAMKMVIDGLGDEETTRISCSVDEMKNIVEALKRLH</sequence>
<reference evidence="6 7" key="1">
    <citation type="journal article" date="2013" name="PLoS Genet.">
        <title>Genomic mechanisms accounting for the adaptation to parasitism in nematode-trapping fungi.</title>
        <authorList>
            <person name="Meerupati T."/>
            <person name="Andersson K.M."/>
            <person name="Friman E."/>
            <person name="Kumar D."/>
            <person name="Tunlid A."/>
            <person name="Ahren D."/>
        </authorList>
    </citation>
    <scope>NUCLEOTIDE SEQUENCE [LARGE SCALE GENOMIC DNA]</scope>
    <source>
        <strain evidence="6 7">CBS 200.50</strain>
    </source>
</reference>
<evidence type="ECO:0000256" key="2">
    <source>
        <dbReference type="ARBA" id="ARBA00023242"/>
    </source>
</evidence>
<dbReference type="Gene3D" id="1.10.150.910">
    <property type="match status" value="1"/>
</dbReference>
<dbReference type="Pfam" id="PF23726">
    <property type="entry name" value="Beta-prop_RSE1_2nd"/>
    <property type="match status" value="1"/>
</dbReference>
<dbReference type="Pfam" id="PF03178">
    <property type="entry name" value="CPSF_A"/>
    <property type="match status" value="1"/>
</dbReference>
<feature type="domain" description="RSE1/DDB1/CPSF1 C-terminal" evidence="3">
    <location>
        <begin position="776"/>
        <end position="1093"/>
    </location>
</feature>
<dbReference type="InterPro" id="IPR058543">
    <property type="entry name" value="Beta-prop_RSE1/DDB1/CPSF1_2nd"/>
</dbReference>
<accession>S8BV17</accession>
<dbReference type="InterPro" id="IPR004871">
    <property type="entry name" value="RSE1/DDB1/CPSF1_C"/>
</dbReference>
<feature type="domain" description="RSE1/DDB1/CPSF1 first beta-propeller" evidence="4">
    <location>
        <begin position="12"/>
        <end position="360"/>
    </location>
</feature>
<dbReference type="InterPro" id="IPR015943">
    <property type="entry name" value="WD40/YVTN_repeat-like_dom_sf"/>
</dbReference>
<dbReference type="Pfam" id="PF10433">
    <property type="entry name" value="Beta-prop_RSE1_1st"/>
    <property type="match status" value="1"/>
</dbReference>
<dbReference type="AlphaFoldDB" id="S8BV17"/>
<dbReference type="PANTHER" id="PTHR10644">
    <property type="entry name" value="DNA REPAIR/RNA PROCESSING CPSF FAMILY"/>
    <property type="match status" value="1"/>
</dbReference>
<evidence type="ECO:0000313" key="7">
    <source>
        <dbReference type="Proteomes" id="UP000015100"/>
    </source>
</evidence>
<dbReference type="GO" id="GO:0005634">
    <property type="term" value="C:nucleus"/>
    <property type="evidence" value="ECO:0007669"/>
    <property type="project" value="UniProtKB-SubCell"/>
</dbReference>
<keyword evidence="2" id="KW-0539">Nucleus</keyword>